<feature type="transmembrane region" description="Helical" evidence="1">
    <location>
        <begin position="37"/>
        <end position="55"/>
    </location>
</feature>
<evidence type="ECO:0000313" key="4">
    <source>
        <dbReference type="Proteomes" id="UP000284178"/>
    </source>
</evidence>
<keyword evidence="1" id="KW-0472">Membrane</keyword>
<dbReference type="EMBL" id="QRUP01000021">
    <property type="protein sequence ID" value="RGR70302.1"/>
    <property type="molecule type" value="Genomic_DNA"/>
</dbReference>
<reference evidence="3 4" key="1">
    <citation type="submission" date="2018-08" db="EMBL/GenBank/DDBJ databases">
        <title>A genome reference for cultivated species of the human gut microbiota.</title>
        <authorList>
            <person name="Zou Y."/>
            <person name="Xue W."/>
            <person name="Luo G."/>
        </authorList>
    </citation>
    <scope>NUCLEOTIDE SEQUENCE [LARGE SCALE GENOMIC DNA]</scope>
    <source>
        <strain evidence="3 4">AF24-29</strain>
    </source>
</reference>
<dbReference type="Pfam" id="PF05569">
    <property type="entry name" value="Peptidase_M56"/>
    <property type="match status" value="1"/>
</dbReference>
<dbReference type="InterPro" id="IPR008756">
    <property type="entry name" value="Peptidase_M56"/>
</dbReference>
<feature type="transmembrane region" description="Helical" evidence="1">
    <location>
        <begin position="119"/>
        <end position="140"/>
    </location>
</feature>
<dbReference type="PANTHER" id="PTHR34978:SF3">
    <property type="entry name" value="SLR0241 PROTEIN"/>
    <property type="match status" value="1"/>
</dbReference>
<name>A0A412FQ35_9FIRM</name>
<feature type="transmembrane region" description="Helical" evidence="1">
    <location>
        <begin position="6"/>
        <end position="25"/>
    </location>
</feature>
<dbReference type="GeneID" id="83016563"/>
<feature type="domain" description="Peptidase M56" evidence="2">
    <location>
        <begin position="8"/>
        <end position="313"/>
    </location>
</feature>
<dbReference type="RefSeq" id="WP_117895803.1">
    <property type="nucleotide sequence ID" value="NZ_CABJCV010000021.1"/>
</dbReference>
<proteinExistence type="predicted"/>
<protein>
    <recommendedName>
        <fullName evidence="2">Peptidase M56 domain-containing protein</fullName>
    </recommendedName>
</protein>
<evidence type="ECO:0000256" key="1">
    <source>
        <dbReference type="SAM" id="Phobius"/>
    </source>
</evidence>
<evidence type="ECO:0000259" key="2">
    <source>
        <dbReference type="Pfam" id="PF05569"/>
    </source>
</evidence>
<evidence type="ECO:0000313" key="3">
    <source>
        <dbReference type="EMBL" id="RGR70302.1"/>
    </source>
</evidence>
<dbReference type="AlphaFoldDB" id="A0A412FQ35"/>
<dbReference type="InterPro" id="IPR052173">
    <property type="entry name" value="Beta-lactam_resp_regulator"/>
</dbReference>
<accession>A0A412FQ35</accession>
<dbReference type="CDD" id="cd07341">
    <property type="entry name" value="M56_BlaR1_MecR1_like"/>
    <property type="match status" value="1"/>
</dbReference>
<keyword evidence="1" id="KW-1133">Transmembrane helix</keyword>
<sequence>MTDLFGQVIEISLSMSVLIVILFVFSKTMHQRYRASVVVLAWLAIALRLIMPWNITLSSAAVTIPVPQRMVQPLPVTPVFRESPELKAEVSSKEPLPSDNLQEKAEENTASATGFSISILQILTVVWIIGMGLSVLRLTLDYYRVKKLLMARGQRVSRQSPQGRLLRQLGREMKMKKIPPLIASRSAPTPMAIGFLNPAIVLAPELLEHENLDLILKHELIHLKQKDLWKKVLLSAAQTIHWFNPFVWLMNNQAENDIEMACDQRLLKGQSKEVRVVYGRMIVDVIRQTRLPMTAFSTRFSSGKPLKKRIQALFDSSRKKKGTLILTLILLSSGIGSMLVACGVQTQPKEPEERLLQINRNDENAELMLQSEDPEVLETMQKVLDRQREPISDPYYYDLKIHYNGQDYLAWTNPKWLYLNDQQGNISYTDDPYALYDFYALIGYEQPEIKTGEMSINPVQDPIAKITVADINSKLQPEKDVNWQWIQPNQYFYFDVFSDLQGEYVERGKNTWINQNPDFKNDWLFTFVIHPGDEYPSYPFPEVITVCFLKGDLALINDWLVQLDRDYTEDIRKLLIHLSETGSHFESVEEEADLKKEMLRNNFPWTTVIEPVKEESVTIYDIPQMNLRITIDQEVPADVFMIYDRLSHNVGFQYYEWPIEDWMSSDYTHGSYDGFYVFGLFDEPPVDGGYFGDGALIATEVMRFSESEILCVTSDLSLDLTSKGTDYLESVGFWPTKDEKTMPLLDHLNFEKIHE</sequence>
<keyword evidence="1" id="KW-0812">Transmembrane</keyword>
<dbReference type="Proteomes" id="UP000284178">
    <property type="component" value="Unassembled WGS sequence"/>
</dbReference>
<dbReference type="PANTHER" id="PTHR34978">
    <property type="entry name" value="POSSIBLE SENSOR-TRANSDUCER PROTEIN BLAR"/>
    <property type="match status" value="1"/>
</dbReference>
<feature type="transmembrane region" description="Helical" evidence="1">
    <location>
        <begin position="323"/>
        <end position="341"/>
    </location>
</feature>
<keyword evidence="4" id="KW-1185">Reference proteome</keyword>
<organism evidence="3 4">
    <name type="scientific">Holdemania filiformis</name>
    <dbReference type="NCBI Taxonomy" id="61171"/>
    <lineage>
        <taxon>Bacteria</taxon>
        <taxon>Bacillati</taxon>
        <taxon>Bacillota</taxon>
        <taxon>Erysipelotrichia</taxon>
        <taxon>Erysipelotrichales</taxon>
        <taxon>Erysipelotrichaceae</taxon>
        <taxon>Holdemania</taxon>
    </lineage>
</organism>
<comment type="caution">
    <text evidence="3">The sequence shown here is derived from an EMBL/GenBank/DDBJ whole genome shotgun (WGS) entry which is preliminary data.</text>
</comment>
<gene>
    <name evidence="3" type="ORF">DWY25_14265</name>
</gene>